<sequence>MRLDARVAHRAYSKRLPLNLHAEANVSASSLCDLVATTDPRPLGRIDPQELNAPWNPCRIGALVPHQDQYHQWKGHKSPRYEPLWHTTTPIKHDLSKPQNFPQQLQPRDFRPHLRSKVSECQSEPSLRQSLPLGHRCECLRLTEIGASFARPPSAAPRLKGPHRNYVALLHRHRCLVLARLLNLFSLRLTNPNSSSDQDDTPTRYFSNDLAQPTSREEILQLQGAAIQLYPQC</sequence>
<proteinExistence type="predicted"/>
<reference evidence="1" key="1">
    <citation type="submission" date="2020-05" db="EMBL/GenBank/DDBJ databases">
        <authorList>
            <person name="Chiriac C."/>
            <person name="Salcher M."/>
            <person name="Ghai R."/>
            <person name="Kavagutti S V."/>
        </authorList>
    </citation>
    <scope>NUCLEOTIDE SEQUENCE</scope>
</reference>
<dbReference type="AlphaFoldDB" id="A0A6J7VWP2"/>
<name>A0A6J7VWP2_9ZZZZ</name>
<protein>
    <submittedName>
        <fullName evidence="1">Unannotated protein</fullName>
    </submittedName>
</protein>
<dbReference type="EMBL" id="CAFBRX010000172">
    <property type="protein sequence ID" value="CAB5131742.1"/>
    <property type="molecule type" value="Genomic_DNA"/>
</dbReference>
<gene>
    <name evidence="1" type="ORF">UFOPK4422_01380</name>
</gene>
<organism evidence="1">
    <name type="scientific">freshwater metagenome</name>
    <dbReference type="NCBI Taxonomy" id="449393"/>
    <lineage>
        <taxon>unclassified sequences</taxon>
        <taxon>metagenomes</taxon>
        <taxon>ecological metagenomes</taxon>
    </lineage>
</organism>
<accession>A0A6J7VWP2</accession>
<evidence type="ECO:0000313" key="1">
    <source>
        <dbReference type="EMBL" id="CAB5131742.1"/>
    </source>
</evidence>